<proteinExistence type="predicted"/>
<dbReference type="AlphaFoldDB" id="B0E3Q4"/>
<keyword evidence="3" id="KW-1185">Reference proteome</keyword>
<protein>
    <submittedName>
        <fullName evidence="2">Predicted protein</fullName>
    </submittedName>
</protein>
<sequence length="151" mass="16587">MASTLLRTPSPLQMLIPPSELRWPTSPASLRADNLLDQLHGVEAEEIETSLKSRRGRFDLIPYYDWHSALPVFLPSFPSASIPHSTSNPASSTSIASFPTTNSINPSSRPSSKLLCAPRTTLTLPRHFRVIAPRSFSSTTRIDVFDAGWAA</sequence>
<dbReference type="RefSeq" id="XP_001890823.1">
    <property type="nucleotide sequence ID" value="XM_001890788.1"/>
</dbReference>
<evidence type="ECO:0000256" key="1">
    <source>
        <dbReference type="SAM" id="MobiDB-lite"/>
    </source>
</evidence>
<feature type="region of interest" description="Disordered" evidence="1">
    <location>
        <begin position="85"/>
        <end position="112"/>
    </location>
</feature>
<evidence type="ECO:0000313" key="2">
    <source>
        <dbReference type="EMBL" id="EDQ98529.1"/>
    </source>
</evidence>
<evidence type="ECO:0000313" key="3">
    <source>
        <dbReference type="Proteomes" id="UP000001194"/>
    </source>
</evidence>
<dbReference type="GeneID" id="6086476"/>
<dbReference type="EMBL" id="DS547252">
    <property type="protein sequence ID" value="EDQ98529.1"/>
    <property type="molecule type" value="Genomic_DNA"/>
</dbReference>
<feature type="compositionally biased region" description="Polar residues" evidence="1">
    <location>
        <begin position="85"/>
        <end position="111"/>
    </location>
</feature>
<dbReference type="InParanoid" id="B0E3Q4"/>
<accession>B0E3Q4</accession>
<dbReference type="KEGG" id="lbc:LACBIDRAFT_299520"/>
<dbReference type="Proteomes" id="UP000001194">
    <property type="component" value="Unassembled WGS sequence"/>
</dbReference>
<organism evidence="3">
    <name type="scientific">Laccaria bicolor (strain S238N-H82 / ATCC MYA-4686)</name>
    <name type="common">Bicoloured deceiver</name>
    <name type="synonym">Laccaria laccata var. bicolor</name>
    <dbReference type="NCBI Taxonomy" id="486041"/>
    <lineage>
        <taxon>Eukaryota</taxon>
        <taxon>Fungi</taxon>
        <taxon>Dikarya</taxon>
        <taxon>Basidiomycota</taxon>
        <taxon>Agaricomycotina</taxon>
        <taxon>Agaricomycetes</taxon>
        <taxon>Agaricomycetidae</taxon>
        <taxon>Agaricales</taxon>
        <taxon>Agaricineae</taxon>
        <taxon>Hydnangiaceae</taxon>
        <taxon>Laccaria</taxon>
    </lineage>
</organism>
<dbReference type="HOGENOM" id="CLU_1806486_0_0_1"/>
<reference evidence="2 3" key="1">
    <citation type="journal article" date="2008" name="Nature">
        <title>The genome of Laccaria bicolor provides insights into mycorrhizal symbiosis.</title>
        <authorList>
            <person name="Martin F."/>
            <person name="Aerts A."/>
            <person name="Ahren D."/>
            <person name="Brun A."/>
            <person name="Danchin E.G.J."/>
            <person name="Duchaussoy F."/>
            <person name="Gibon J."/>
            <person name="Kohler A."/>
            <person name="Lindquist E."/>
            <person name="Pereda V."/>
            <person name="Salamov A."/>
            <person name="Shapiro H.J."/>
            <person name="Wuyts J."/>
            <person name="Blaudez D."/>
            <person name="Buee M."/>
            <person name="Brokstein P."/>
            <person name="Canbaeck B."/>
            <person name="Cohen D."/>
            <person name="Courty P.E."/>
            <person name="Coutinho P.M."/>
            <person name="Delaruelle C."/>
            <person name="Detter J.C."/>
            <person name="Deveau A."/>
            <person name="DiFazio S."/>
            <person name="Duplessis S."/>
            <person name="Fraissinet-Tachet L."/>
            <person name="Lucic E."/>
            <person name="Frey-Klett P."/>
            <person name="Fourrey C."/>
            <person name="Feussner I."/>
            <person name="Gay G."/>
            <person name="Grimwood J."/>
            <person name="Hoegger P.J."/>
            <person name="Jain P."/>
            <person name="Kilaru S."/>
            <person name="Labbe J."/>
            <person name="Lin Y.C."/>
            <person name="Legue V."/>
            <person name="Le Tacon F."/>
            <person name="Marmeisse R."/>
            <person name="Melayah D."/>
            <person name="Montanini B."/>
            <person name="Muratet M."/>
            <person name="Nehls U."/>
            <person name="Niculita-Hirzel H."/>
            <person name="Oudot-Le Secq M.P."/>
            <person name="Peter M."/>
            <person name="Quesneville H."/>
            <person name="Rajashekar B."/>
            <person name="Reich M."/>
            <person name="Rouhier N."/>
            <person name="Schmutz J."/>
            <person name="Yin T."/>
            <person name="Chalot M."/>
            <person name="Henrissat B."/>
            <person name="Kuees U."/>
            <person name="Lucas S."/>
            <person name="Van de Peer Y."/>
            <person name="Podila G.K."/>
            <person name="Polle A."/>
            <person name="Pukkila P.J."/>
            <person name="Richardson P.M."/>
            <person name="Rouze P."/>
            <person name="Sanders I.R."/>
            <person name="Stajich J.E."/>
            <person name="Tunlid A."/>
            <person name="Tuskan G."/>
            <person name="Grigoriev I.V."/>
        </authorList>
    </citation>
    <scope>NUCLEOTIDE SEQUENCE [LARGE SCALE GENOMIC DNA]</scope>
    <source>
        <strain evidence="3">S238N-H82 / ATCC MYA-4686</strain>
    </source>
</reference>
<gene>
    <name evidence="2" type="ORF">LACBIDRAFT_299520</name>
</gene>
<name>B0E3Q4_LACBS</name>